<proteinExistence type="predicted"/>
<evidence type="ECO:0000313" key="1">
    <source>
        <dbReference type="EMBL" id="KAK9110760.1"/>
    </source>
</evidence>
<dbReference type="EMBL" id="JBBNAE010000007">
    <property type="protein sequence ID" value="KAK9110760.1"/>
    <property type="molecule type" value="Genomic_DNA"/>
</dbReference>
<protein>
    <submittedName>
        <fullName evidence="1">Uncharacterized protein</fullName>
    </submittedName>
</protein>
<accession>A0AAP0I8T9</accession>
<keyword evidence="2" id="KW-1185">Reference proteome</keyword>
<name>A0AAP0I8T9_9MAGN</name>
<gene>
    <name evidence="1" type="ORF">Sjap_018820</name>
</gene>
<organism evidence="1 2">
    <name type="scientific">Stephania japonica</name>
    <dbReference type="NCBI Taxonomy" id="461633"/>
    <lineage>
        <taxon>Eukaryota</taxon>
        <taxon>Viridiplantae</taxon>
        <taxon>Streptophyta</taxon>
        <taxon>Embryophyta</taxon>
        <taxon>Tracheophyta</taxon>
        <taxon>Spermatophyta</taxon>
        <taxon>Magnoliopsida</taxon>
        <taxon>Ranunculales</taxon>
        <taxon>Menispermaceae</taxon>
        <taxon>Menispermoideae</taxon>
        <taxon>Cissampelideae</taxon>
        <taxon>Stephania</taxon>
    </lineage>
</organism>
<evidence type="ECO:0000313" key="2">
    <source>
        <dbReference type="Proteomes" id="UP001417504"/>
    </source>
</evidence>
<reference evidence="1 2" key="1">
    <citation type="submission" date="2024-01" db="EMBL/GenBank/DDBJ databases">
        <title>Genome assemblies of Stephania.</title>
        <authorList>
            <person name="Yang L."/>
        </authorList>
    </citation>
    <scope>NUCLEOTIDE SEQUENCE [LARGE SCALE GENOMIC DNA]</scope>
    <source>
        <strain evidence="1">QJT</strain>
        <tissue evidence="1">Leaf</tissue>
    </source>
</reference>
<sequence length="69" mass="8349">MRRKHPPRKQITAIRAVEKLRCGSRGDGEWDRKSRSRAIWWLKKLNTERERALFLLRLKTEDHESHVVD</sequence>
<dbReference type="Proteomes" id="UP001417504">
    <property type="component" value="Unassembled WGS sequence"/>
</dbReference>
<dbReference type="AlphaFoldDB" id="A0AAP0I8T9"/>
<comment type="caution">
    <text evidence="1">The sequence shown here is derived from an EMBL/GenBank/DDBJ whole genome shotgun (WGS) entry which is preliminary data.</text>
</comment>